<evidence type="ECO:0000313" key="6">
    <source>
        <dbReference type="EMBL" id="MBW8269908.1"/>
    </source>
</evidence>
<organism evidence="6 7">
    <name type="scientific">Caldovatus aquaticus</name>
    <dbReference type="NCBI Taxonomy" id="2865671"/>
    <lineage>
        <taxon>Bacteria</taxon>
        <taxon>Pseudomonadati</taxon>
        <taxon>Pseudomonadota</taxon>
        <taxon>Alphaproteobacteria</taxon>
        <taxon>Acetobacterales</taxon>
        <taxon>Roseomonadaceae</taxon>
        <taxon>Caldovatus</taxon>
    </lineage>
</organism>
<reference evidence="6 7" key="1">
    <citation type="submission" date="2021-08" db="EMBL/GenBank/DDBJ databases">
        <title>Caldovatus sediminis gen. nov., sp. nov., a moderately thermophilic bacterium isolated from a hot spring.</title>
        <authorList>
            <person name="Hu C.-J."/>
            <person name="Li W.-J."/>
            <person name="Xian W.-D."/>
        </authorList>
    </citation>
    <scope>NUCLEOTIDE SEQUENCE [LARGE SCALE GENOMIC DNA]</scope>
    <source>
        <strain evidence="6 7">SYSU G05006</strain>
    </source>
</reference>
<dbReference type="InterPro" id="IPR029058">
    <property type="entry name" value="AB_hydrolase_fold"/>
</dbReference>
<keyword evidence="7" id="KW-1185">Reference proteome</keyword>
<feature type="region of interest" description="Disordered" evidence="3">
    <location>
        <begin position="594"/>
        <end position="614"/>
    </location>
</feature>
<dbReference type="InterPro" id="IPR051321">
    <property type="entry name" value="PHA/PHB_synthase"/>
</dbReference>
<keyword evidence="6" id="KW-0378">Hydrolase</keyword>
<dbReference type="Pfam" id="PF12551">
    <property type="entry name" value="PHBC_N"/>
    <property type="match status" value="1"/>
</dbReference>
<name>A0ABS7F3N2_9PROT</name>
<feature type="region of interest" description="Disordered" evidence="3">
    <location>
        <begin position="1"/>
        <end position="56"/>
    </location>
</feature>
<evidence type="ECO:0000313" key="7">
    <source>
        <dbReference type="Proteomes" id="UP001519924"/>
    </source>
</evidence>
<dbReference type="SUPFAM" id="SSF53474">
    <property type="entry name" value="alpha/beta-Hydrolases"/>
    <property type="match status" value="1"/>
</dbReference>
<dbReference type="Pfam" id="PF07167">
    <property type="entry name" value="PhaC_N"/>
    <property type="match status" value="1"/>
</dbReference>
<evidence type="ECO:0000256" key="2">
    <source>
        <dbReference type="ARBA" id="ARBA00023315"/>
    </source>
</evidence>
<gene>
    <name evidence="6" type="ORF">K1J50_10445</name>
</gene>
<evidence type="ECO:0000259" key="4">
    <source>
        <dbReference type="Pfam" id="PF07167"/>
    </source>
</evidence>
<dbReference type="PANTHER" id="PTHR36837">
    <property type="entry name" value="POLY(3-HYDROXYALKANOATE) POLYMERASE SUBUNIT PHAC"/>
    <property type="match status" value="1"/>
</dbReference>
<proteinExistence type="predicted"/>
<evidence type="ECO:0000256" key="1">
    <source>
        <dbReference type="ARBA" id="ARBA00022679"/>
    </source>
</evidence>
<feature type="compositionally biased region" description="Low complexity" evidence="3">
    <location>
        <begin position="34"/>
        <end position="54"/>
    </location>
</feature>
<dbReference type="PANTHER" id="PTHR36837:SF5">
    <property type="entry name" value="POLY-3-HYDROXYBUTYRATE SYNTHASE"/>
    <property type="match status" value="1"/>
</dbReference>
<dbReference type="Gene3D" id="3.40.50.1820">
    <property type="entry name" value="alpha/beta hydrolase"/>
    <property type="match status" value="1"/>
</dbReference>
<sequence>MQADGRTTEAAAPAGPVPAPPAPPAPARPPSPAAAPAARPGQAPGATAGGAPLPSFETLDRSLRAAQARATQGISPLALAAPWLDWAVNLAGAPGKRLSLALHAQVLAARYALWLARSALGREAEPVAAPSDARFADPGWSLFPFNAVAQAHLLAESWWLEAVRRVPGVTRRHEEQLGFMMRQILDVFAPSNQPWLNPVIMTRTIREGGLNLLRGAENWIEDLERALAGKPPAGAERFVVGRNIAVTPGRVVLRNDLMELIQYAPATERVHAEPVLIVPAWIMKYYILDLSPENSLVRWLVERGHTVFMISWKNPDARDRETSLDDYRRRGVMAALDAVGAIVPGRKVHACGYCLGGTILAIAAATMARDHDDRLASMTLLAAQTDFAEAGELMMFIDENQLRWLEDLMWDQGYLDTHQMAGAFQMLRSNELIWSRLIRNYVLGERDEMTDLAAWNADQTRMPARMHSEYLRGLFLENRLTAGRFAVEGRVIALRDIRAPIFAVGTLRDHIAPWRSVYKVSLFSDTNVTFALATGGHNVGIVNPPPGWPGSGFQLMTRRHGERYMDPDTWATVAPRHEGSWWPAWEEWLVAAGSGERTPPPPMGAPERGLVPLDPAPGTYVHMA</sequence>
<keyword evidence="2" id="KW-0012">Acyltransferase</keyword>
<dbReference type="Proteomes" id="UP001519924">
    <property type="component" value="Unassembled WGS sequence"/>
</dbReference>
<comment type="caution">
    <text evidence="6">The sequence shown here is derived from an EMBL/GenBank/DDBJ whole genome shotgun (WGS) entry which is preliminary data.</text>
</comment>
<evidence type="ECO:0000256" key="3">
    <source>
        <dbReference type="SAM" id="MobiDB-lite"/>
    </source>
</evidence>
<accession>A0ABS7F3N2</accession>
<protein>
    <submittedName>
        <fullName evidence="6">Alpha/beta fold hydrolase</fullName>
    </submittedName>
</protein>
<dbReference type="GO" id="GO:0016787">
    <property type="term" value="F:hydrolase activity"/>
    <property type="evidence" value="ECO:0007669"/>
    <property type="project" value="UniProtKB-KW"/>
</dbReference>
<dbReference type="InterPro" id="IPR022211">
    <property type="entry name" value="PHBC_N"/>
</dbReference>
<dbReference type="InterPro" id="IPR010941">
    <property type="entry name" value="PhaC_N"/>
</dbReference>
<keyword evidence="1" id="KW-0808">Transferase</keyword>
<feature type="domain" description="Poly-beta-hydroxybutyrate polymerase N-terminal" evidence="5">
    <location>
        <begin position="56"/>
        <end position="96"/>
    </location>
</feature>
<dbReference type="EMBL" id="JAHZUY010000024">
    <property type="protein sequence ID" value="MBW8269908.1"/>
    <property type="molecule type" value="Genomic_DNA"/>
</dbReference>
<feature type="domain" description="Poly-beta-hydroxybutyrate polymerase N-terminal" evidence="4">
    <location>
        <begin position="132"/>
        <end position="300"/>
    </location>
</feature>
<evidence type="ECO:0000259" key="5">
    <source>
        <dbReference type="Pfam" id="PF12551"/>
    </source>
</evidence>
<feature type="compositionally biased region" description="Pro residues" evidence="3">
    <location>
        <begin position="15"/>
        <end position="33"/>
    </location>
</feature>